<dbReference type="CDD" id="cd00130">
    <property type="entry name" value="PAS"/>
    <property type="match status" value="1"/>
</dbReference>
<dbReference type="Pfam" id="PF02518">
    <property type="entry name" value="HATPase_c"/>
    <property type="match status" value="1"/>
</dbReference>
<sequence>MKLTRIRSSYKLYVVILIVAVGVLLFTAALVYKQTKRLQTSSEMVRHTLEVQKEINNLFTSYTLLVATQLDFDAKDGTTLSDTVSKYQKEGNASLTHLKELTADNTKQQNFLAEMSSLQTRLYNRVVISAMNVPTDSTVISKASKDHEKIIVLFEEIRELKNEMMSEEENLLALRKEDYNERISVTPLALIASFLFSLLIFVFAFQKLNSNRKRITSTQLFLEKILKSTDNVVVFYEPIRDKNEKIIDFKISYSNDVLTDATGDKVDDIIGKKMSEVYPMLLANGVSDIMIKSLETNTPQHIEKEYHQFFDRPQIFHSTATKLDDGVLLISSENTAEVLAERKLKALNESLTFQNTILNDAEVLAKIGSYRWDKNTKETIISDNYFRLLGYEPGEIEFNPDTYREFVYPADRPIYDEILKNIREKNEHGEYSYRIITNKGKIRHVRSIGHFDNNLMVGLVMDVTHEHKAQLKLYNKNQDLKRSNEELESFNRVASHDLQEPLRKIQMFISRLSDSELENLSEKGRGYIEKVSSSANRMQTLIKYLLSYSRINKTKDDFVKTNLDDILDKVKEDLDARIKEANVHIAIDNMPTLKAVPFQMEQLFNNLISNSIKYRNPDVASKIVIDCKKVTSKQIGNDFITKAKKYNRISIMDNGIGFDQKNSEKIFELFQRLHQKHEYSGTGIGLAICKKIVENHNGHIVAESSPNEGASFCVYLPII</sequence>
<reference evidence="10 11" key="1">
    <citation type="submission" date="2018-10" db="EMBL/GenBank/DDBJ databases">
        <title>Ulvibacterium marinum gen. nov., sp. nov., a novel marine bacterium of the family Flavobacteriaceae, isolated from a culture of the green alga Ulva prolifera.</title>
        <authorList>
            <person name="Zhang Z."/>
        </authorList>
    </citation>
    <scope>NUCLEOTIDE SEQUENCE [LARGE SCALE GENOMIC DNA]</scope>
    <source>
        <strain evidence="10 11">CCMM003</strain>
    </source>
</reference>
<keyword evidence="4" id="KW-0808">Transferase</keyword>
<evidence type="ECO:0000256" key="5">
    <source>
        <dbReference type="ARBA" id="ARBA00022777"/>
    </source>
</evidence>
<dbReference type="RefSeq" id="WP_120713604.1">
    <property type="nucleotide sequence ID" value="NZ_RBCJ01000004.1"/>
</dbReference>
<dbReference type="SMART" id="SM00387">
    <property type="entry name" value="HATPase_c"/>
    <property type="match status" value="1"/>
</dbReference>
<dbReference type="InterPro" id="IPR004358">
    <property type="entry name" value="Sig_transdc_His_kin-like_C"/>
</dbReference>
<dbReference type="FunFam" id="3.30.565.10:FF:000006">
    <property type="entry name" value="Sensor histidine kinase WalK"/>
    <property type="match status" value="1"/>
</dbReference>
<keyword evidence="11" id="KW-1185">Reference proteome</keyword>
<keyword evidence="7" id="KW-0812">Transmembrane</keyword>
<keyword evidence="6" id="KW-0175">Coiled coil</keyword>
<dbReference type="InterPro" id="IPR013655">
    <property type="entry name" value="PAS_fold_3"/>
</dbReference>
<evidence type="ECO:0000259" key="8">
    <source>
        <dbReference type="PROSITE" id="PS50109"/>
    </source>
</evidence>
<dbReference type="Gene3D" id="1.10.287.130">
    <property type="match status" value="1"/>
</dbReference>
<evidence type="ECO:0000256" key="4">
    <source>
        <dbReference type="ARBA" id="ARBA00022679"/>
    </source>
</evidence>
<evidence type="ECO:0000313" key="11">
    <source>
        <dbReference type="Proteomes" id="UP000276603"/>
    </source>
</evidence>
<dbReference type="Gene3D" id="3.30.450.20">
    <property type="entry name" value="PAS domain"/>
    <property type="match status" value="2"/>
</dbReference>
<dbReference type="InterPro" id="IPR003594">
    <property type="entry name" value="HATPase_dom"/>
</dbReference>
<feature type="domain" description="PAS" evidence="9">
    <location>
        <begin position="373"/>
        <end position="426"/>
    </location>
</feature>
<dbReference type="AlphaFoldDB" id="A0A3B0C5T3"/>
<dbReference type="InterPro" id="IPR036097">
    <property type="entry name" value="HisK_dim/P_sf"/>
</dbReference>
<keyword evidence="7" id="KW-1133">Transmembrane helix</keyword>
<protein>
    <recommendedName>
        <fullName evidence="2">histidine kinase</fullName>
        <ecNumber evidence="2">2.7.13.3</ecNumber>
    </recommendedName>
</protein>
<accession>A0A3B0C5T3</accession>
<dbReference type="EC" id="2.7.13.3" evidence="2"/>
<evidence type="ECO:0000256" key="7">
    <source>
        <dbReference type="SAM" id="Phobius"/>
    </source>
</evidence>
<evidence type="ECO:0000313" key="10">
    <source>
        <dbReference type="EMBL" id="RKN78696.1"/>
    </source>
</evidence>
<dbReference type="InterPro" id="IPR005467">
    <property type="entry name" value="His_kinase_dom"/>
</dbReference>
<organism evidence="10 11">
    <name type="scientific">Ulvibacterium marinum</name>
    <dbReference type="NCBI Taxonomy" id="2419782"/>
    <lineage>
        <taxon>Bacteria</taxon>
        <taxon>Pseudomonadati</taxon>
        <taxon>Bacteroidota</taxon>
        <taxon>Flavobacteriia</taxon>
        <taxon>Flavobacteriales</taxon>
        <taxon>Flavobacteriaceae</taxon>
        <taxon>Ulvibacterium</taxon>
    </lineage>
</organism>
<dbReference type="SUPFAM" id="SSF55785">
    <property type="entry name" value="PYP-like sensor domain (PAS domain)"/>
    <property type="match status" value="2"/>
</dbReference>
<dbReference type="GO" id="GO:0000155">
    <property type="term" value="F:phosphorelay sensor kinase activity"/>
    <property type="evidence" value="ECO:0007669"/>
    <property type="project" value="InterPro"/>
</dbReference>
<comment type="catalytic activity">
    <reaction evidence="1">
        <text>ATP + protein L-histidine = ADP + protein N-phospho-L-histidine.</text>
        <dbReference type="EC" id="2.7.13.3"/>
    </reaction>
</comment>
<dbReference type="Pfam" id="PF08448">
    <property type="entry name" value="PAS_4"/>
    <property type="match status" value="1"/>
</dbReference>
<dbReference type="EMBL" id="RBCJ01000004">
    <property type="protein sequence ID" value="RKN78696.1"/>
    <property type="molecule type" value="Genomic_DNA"/>
</dbReference>
<dbReference type="SUPFAM" id="SSF47384">
    <property type="entry name" value="Homodimeric domain of signal transducing histidine kinase"/>
    <property type="match status" value="1"/>
</dbReference>
<keyword evidence="5" id="KW-0418">Kinase</keyword>
<dbReference type="InterPro" id="IPR000014">
    <property type="entry name" value="PAS"/>
</dbReference>
<dbReference type="SUPFAM" id="SSF55874">
    <property type="entry name" value="ATPase domain of HSP90 chaperone/DNA topoisomerase II/histidine kinase"/>
    <property type="match status" value="1"/>
</dbReference>
<dbReference type="InterPro" id="IPR035965">
    <property type="entry name" value="PAS-like_dom_sf"/>
</dbReference>
<dbReference type="PROSITE" id="PS50112">
    <property type="entry name" value="PAS"/>
    <property type="match status" value="1"/>
</dbReference>
<keyword evidence="7" id="KW-0472">Membrane</keyword>
<comment type="caution">
    <text evidence="10">The sequence shown here is derived from an EMBL/GenBank/DDBJ whole genome shotgun (WGS) entry which is preliminary data.</text>
</comment>
<feature type="domain" description="Histidine kinase" evidence="8">
    <location>
        <begin position="493"/>
        <end position="719"/>
    </location>
</feature>
<dbReference type="OrthoDB" id="9124519at2"/>
<dbReference type="InterPro" id="IPR003661">
    <property type="entry name" value="HisK_dim/P_dom"/>
</dbReference>
<dbReference type="Gene3D" id="3.30.565.10">
    <property type="entry name" value="Histidine kinase-like ATPase, C-terminal domain"/>
    <property type="match status" value="1"/>
</dbReference>
<evidence type="ECO:0000256" key="3">
    <source>
        <dbReference type="ARBA" id="ARBA00022553"/>
    </source>
</evidence>
<dbReference type="Pfam" id="PF00512">
    <property type="entry name" value="HisKA"/>
    <property type="match status" value="1"/>
</dbReference>
<keyword evidence="3" id="KW-0597">Phosphoprotein</keyword>
<evidence type="ECO:0000256" key="6">
    <source>
        <dbReference type="SAM" id="Coils"/>
    </source>
</evidence>
<feature type="transmembrane region" description="Helical" evidence="7">
    <location>
        <begin position="185"/>
        <end position="205"/>
    </location>
</feature>
<dbReference type="Pfam" id="PF08447">
    <property type="entry name" value="PAS_3"/>
    <property type="match status" value="1"/>
</dbReference>
<dbReference type="InterPro" id="IPR036890">
    <property type="entry name" value="HATPase_C_sf"/>
</dbReference>
<dbReference type="InterPro" id="IPR013656">
    <property type="entry name" value="PAS_4"/>
</dbReference>
<dbReference type="PROSITE" id="PS50109">
    <property type="entry name" value="HIS_KIN"/>
    <property type="match status" value="1"/>
</dbReference>
<name>A0A3B0C5T3_9FLAO</name>
<dbReference type="PRINTS" id="PR00344">
    <property type="entry name" value="BCTRLSENSOR"/>
</dbReference>
<dbReference type="Proteomes" id="UP000276603">
    <property type="component" value="Unassembled WGS sequence"/>
</dbReference>
<gene>
    <name evidence="10" type="ORF">D7Z94_21105</name>
</gene>
<evidence type="ECO:0000256" key="2">
    <source>
        <dbReference type="ARBA" id="ARBA00012438"/>
    </source>
</evidence>
<evidence type="ECO:0000259" key="9">
    <source>
        <dbReference type="PROSITE" id="PS50112"/>
    </source>
</evidence>
<dbReference type="CDD" id="cd00082">
    <property type="entry name" value="HisKA"/>
    <property type="match status" value="1"/>
</dbReference>
<dbReference type="PANTHER" id="PTHR43304">
    <property type="entry name" value="PHYTOCHROME-LIKE PROTEIN CPH1"/>
    <property type="match status" value="1"/>
</dbReference>
<dbReference type="InterPro" id="IPR052162">
    <property type="entry name" value="Sensor_kinase/Photoreceptor"/>
</dbReference>
<feature type="coiled-coil region" evidence="6">
    <location>
        <begin position="150"/>
        <end position="177"/>
    </location>
</feature>
<evidence type="ECO:0000256" key="1">
    <source>
        <dbReference type="ARBA" id="ARBA00000085"/>
    </source>
</evidence>
<proteinExistence type="predicted"/>
<feature type="transmembrane region" description="Helical" evidence="7">
    <location>
        <begin position="12"/>
        <end position="32"/>
    </location>
</feature>
<dbReference type="SMART" id="SM00388">
    <property type="entry name" value="HisKA"/>
    <property type="match status" value="1"/>
</dbReference>
<dbReference type="PANTHER" id="PTHR43304:SF1">
    <property type="entry name" value="PAC DOMAIN-CONTAINING PROTEIN"/>
    <property type="match status" value="1"/>
</dbReference>